<proteinExistence type="predicted"/>
<comment type="caution">
    <text evidence="1">The sequence shown here is derived from an EMBL/GenBank/DDBJ whole genome shotgun (WGS) entry which is preliminary data.</text>
</comment>
<protein>
    <submittedName>
        <fullName evidence="1">Uncharacterized protein</fullName>
    </submittedName>
</protein>
<gene>
    <name evidence="1" type="ORF">DPMN_027969</name>
</gene>
<dbReference type="Proteomes" id="UP000828390">
    <property type="component" value="Unassembled WGS sequence"/>
</dbReference>
<dbReference type="AlphaFoldDB" id="A0A9D4LVS8"/>
<sequence length="84" mass="9684">MLDIVEYNAKRELVKINPDKSELLTLKCKQPIQVTFVKHLGVDRTKNTVDPDVRLKIGQRKVNAELEPELHARRGLSPKVYLHV</sequence>
<dbReference type="EMBL" id="JAIWYP010000002">
    <property type="protein sequence ID" value="KAH3864936.1"/>
    <property type="molecule type" value="Genomic_DNA"/>
</dbReference>
<reference evidence="1" key="2">
    <citation type="submission" date="2020-11" db="EMBL/GenBank/DDBJ databases">
        <authorList>
            <person name="McCartney M.A."/>
            <person name="Auch B."/>
            <person name="Kono T."/>
            <person name="Mallez S."/>
            <person name="Becker A."/>
            <person name="Gohl D.M."/>
            <person name="Silverstein K.A.T."/>
            <person name="Koren S."/>
            <person name="Bechman K.B."/>
            <person name="Herman A."/>
            <person name="Abrahante J.E."/>
            <person name="Garbe J."/>
        </authorList>
    </citation>
    <scope>NUCLEOTIDE SEQUENCE</scope>
    <source>
        <strain evidence="1">Duluth1</strain>
        <tissue evidence="1">Whole animal</tissue>
    </source>
</reference>
<accession>A0A9D4LVS8</accession>
<evidence type="ECO:0000313" key="2">
    <source>
        <dbReference type="Proteomes" id="UP000828390"/>
    </source>
</evidence>
<name>A0A9D4LVS8_DREPO</name>
<organism evidence="1 2">
    <name type="scientific">Dreissena polymorpha</name>
    <name type="common">Zebra mussel</name>
    <name type="synonym">Mytilus polymorpha</name>
    <dbReference type="NCBI Taxonomy" id="45954"/>
    <lineage>
        <taxon>Eukaryota</taxon>
        <taxon>Metazoa</taxon>
        <taxon>Spiralia</taxon>
        <taxon>Lophotrochozoa</taxon>
        <taxon>Mollusca</taxon>
        <taxon>Bivalvia</taxon>
        <taxon>Autobranchia</taxon>
        <taxon>Heteroconchia</taxon>
        <taxon>Euheterodonta</taxon>
        <taxon>Imparidentia</taxon>
        <taxon>Neoheterodontei</taxon>
        <taxon>Myida</taxon>
        <taxon>Dreissenoidea</taxon>
        <taxon>Dreissenidae</taxon>
        <taxon>Dreissena</taxon>
    </lineage>
</organism>
<keyword evidence="2" id="KW-1185">Reference proteome</keyword>
<reference evidence="1" key="1">
    <citation type="journal article" date="2019" name="bioRxiv">
        <title>The Genome of the Zebra Mussel, Dreissena polymorpha: A Resource for Invasive Species Research.</title>
        <authorList>
            <person name="McCartney M.A."/>
            <person name="Auch B."/>
            <person name="Kono T."/>
            <person name="Mallez S."/>
            <person name="Zhang Y."/>
            <person name="Obille A."/>
            <person name="Becker A."/>
            <person name="Abrahante J.E."/>
            <person name="Garbe J."/>
            <person name="Badalamenti J.P."/>
            <person name="Herman A."/>
            <person name="Mangelson H."/>
            <person name="Liachko I."/>
            <person name="Sullivan S."/>
            <person name="Sone E.D."/>
            <person name="Koren S."/>
            <person name="Silverstein K.A.T."/>
            <person name="Beckman K.B."/>
            <person name="Gohl D.M."/>
        </authorList>
    </citation>
    <scope>NUCLEOTIDE SEQUENCE</scope>
    <source>
        <strain evidence="1">Duluth1</strain>
        <tissue evidence="1">Whole animal</tissue>
    </source>
</reference>
<evidence type="ECO:0000313" key="1">
    <source>
        <dbReference type="EMBL" id="KAH3864936.1"/>
    </source>
</evidence>